<gene>
    <name evidence="2" type="ORF">g.194</name>
</gene>
<name>A0A1B6D800_9HEMI</name>
<protein>
    <submittedName>
        <fullName evidence="2">Uncharacterized protein</fullName>
    </submittedName>
</protein>
<dbReference type="EMBL" id="GEDC01015522">
    <property type="protein sequence ID" value="JAS21776.1"/>
    <property type="molecule type" value="Transcribed_RNA"/>
</dbReference>
<organism evidence="2">
    <name type="scientific">Clastoptera arizonana</name>
    <name type="common">Arizona spittle bug</name>
    <dbReference type="NCBI Taxonomy" id="38151"/>
    <lineage>
        <taxon>Eukaryota</taxon>
        <taxon>Metazoa</taxon>
        <taxon>Ecdysozoa</taxon>
        <taxon>Arthropoda</taxon>
        <taxon>Hexapoda</taxon>
        <taxon>Insecta</taxon>
        <taxon>Pterygota</taxon>
        <taxon>Neoptera</taxon>
        <taxon>Paraneoptera</taxon>
        <taxon>Hemiptera</taxon>
        <taxon>Auchenorrhyncha</taxon>
        <taxon>Cercopoidea</taxon>
        <taxon>Clastopteridae</taxon>
        <taxon>Clastoptera</taxon>
    </lineage>
</organism>
<feature type="region of interest" description="Disordered" evidence="1">
    <location>
        <begin position="354"/>
        <end position="378"/>
    </location>
</feature>
<feature type="non-terminal residue" evidence="2">
    <location>
        <position position="1"/>
    </location>
</feature>
<proteinExistence type="predicted"/>
<feature type="non-terminal residue" evidence="2">
    <location>
        <position position="378"/>
    </location>
</feature>
<dbReference type="AlphaFoldDB" id="A0A1B6D800"/>
<sequence length="378" mass="42040">RSNSGSLKNPTLITSNSLASSENTLNISKSVGVIESKDLVENDKLGYAYHQNVSNILGYGSNEHDVNVNNRSIIDTNSVTNCSHMYTESIILQNNQSVSICKIKPATEQMNPPMDSGNLALQNKNSTIESHQESIAIKSNNNYVVKTSEKRTVMGRQININENFKNQSIGNISKMYAQPANFNKPVNIQNSSQNSVEYRHISNKLLQNEHTNLHVRNDFITGINNQTTNLKDQTMYQADFRNLPTQKFATNSVENMSNPLSSGGPTANFHNVHIKTKPANDTIQQVNISRDMNCPMSQNVQIVHQATEFRGENYKHKINESKTAVSNSENKQNVSAPVNIQSHTVHHKNIETQNNGNNQMHKGVSQLGINSSVPIKDA</sequence>
<accession>A0A1B6D800</accession>
<evidence type="ECO:0000313" key="2">
    <source>
        <dbReference type="EMBL" id="JAS21776.1"/>
    </source>
</evidence>
<feature type="compositionally biased region" description="Polar residues" evidence="1">
    <location>
        <begin position="367"/>
        <end position="378"/>
    </location>
</feature>
<evidence type="ECO:0000256" key="1">
    <source>
        <dbReference type="SAM" id="MobiDB-lite"/>
    </source>
</evidence>
<reference evidence="2" key="1">
    <citation type="submission" date="2015-12" db="EMBL/GenBank/DDBJ databases">
        <title>De novo transcriptome assembly of four potential Pierce s Disease insect vectors from Arizona vineyards.</title>
        <authorList>
            <person name="Tassone E.E."/>
        </authorList>
    </citation>
    <scope>NUCLEOTIDE SEQUENCE</scope>
</reference>